<reference evidence="1 2" key="1">
    <citation type="submission" date="2024-08" db="EMBL/GenBank/DDBJ databases">
        <title>Halobellus sp. MBLA0158 whole genome sequence.</title>
        <authorList>
            <person name="Hwang C.Y."/>
            <person name="Cho E.-S."/>
            <person name="Seo M.-J."/>
        </authorList>
    </citation>
    <scope>NUCLEOTIDE SEQUENCE [LARGE SCALE GENOMIC DNA]</scope>
    <source>
        <strain evidence="1 2">MBLA0158</strain>
    </source>
</reference>
<dbReference type="CDD" id="cd00090">
    <property type="entry name" value="HTH_ARSR"/>
    <property type="match status" value="1"/>
</dbReference>
<dbReference type="InterPro" id="IPR036388">
    <property type="entry name" value="WH-like_DNA-bd_sf"/>
</dbReference>
<name>A0ABD5MA51_9EURY</name>
<evidence type="ECO:0000313" key="2">
    <source>
        <dbReference type="Proteomes" id="UP001570511"/>
    </source>
</evidence>
<dbReference type="InterPro" id="IPR011991">
    <property type="entry name" value="ArsR-like_HTH"/>
</dbReference>
<dbReference type="RefSeq" id="WP_372388550.1">
    <property type="nucleotide sequence ID" value="NZ_JBGNYA010000001.1"/>
</dbReference>
<sequence>MTLDPDQLNPTDREILSYLTKGRCTAAYISQETGYSKGNIRNRLMRLVEHGYVRQLGGGLYELIEDPRDGSAP</sequence>
<dbReference type="Pfam" id="PF13412">
    <property type="entry name" value="HTH_24"/>
    <property type="match status" value="1"/>
</dbReference>
<dbReference type="AlphaFoldDB" id="A0ABD5MA51"/>
<dbReference type="EMBL" id="JBGNYA010000001">
    <property type="protein sequence ID" value="MFA1610780.1"/>
    <property type="molecule type" value="Genomic_DNA"/>
</dbReference>
<dbReference type="InterPro" id="IPR036390">
    <property type="entry name" value="WH_DNA-bd_sf"/>
</dbReference>
<keyword evidence="2" id="KW-1185">Reference proteome</keyword>
<comment type="caution">
    <text evidence="1">The sequence shown here is derived from an EMBL/GenBank/DDBJ whole genome shotgun (WGS) entry which is preliminary data.</text>
</comment>
<dbReference type="Gene3D" id="1.10.10.10">
    <property type="entry name" value="Winged helix-like DNA-binding domain superfamily/Winged helix DNA-binding domain"/>
    <property type="match status" value="1"/>
</dbReference>
<organism evidence="1 2">
    <name type="scientific">Halobellus rubicundus</name>
    <dbReference type="NCBI Taxonomy" id="2996466"/>
    <lineage>
        <taxon>Archaea</taxon>
        <taxon>Methanobacteriati</taxon>
        <taxon>Methanobacteriota</taxon>
        <taxon>Stenosarchaea group</taxon>
        <taxon>Halobacteria</taxon>
        <taxon>Halobacteriales</taxon>
        <taxon>Haloferacaceae</taxon>
        <taxon>Halobellus</taxon>
    </lineage>
</organism>
<protein>
    <submittedName>
        <fullName evidence="1">Winged helix-turn-helix domain-containing protein</fullName>
    </submittedName>
</protein>
<proteinExistence type="predicted"/>
<evidence type="ECO:0000313" key="1">
    <source>
        <dbReference type="EMBL" id="MFA1610780.1"/>
    </source>
</evidence>
<dbReference type="Proteomes" id="UP001570511">
    <property type="component" value="Unassembled WGS sequence"/>
</dbReference>
<gene>
    <name evidence="1" type="ORF">OS889_07150</name>
</gene>
<accession>A0ABD5MA51</accession>
<dbReference type="SUPFAM" id="SSF46785">
    <property type="entry name" value="Winged helix' DNA-binding domain"/>
    <property type="match status" value="1"/>
</dbReference>